<feature type="transmembrane region" description="Helical" evidence="6">
    <location>
        <begin position="707"/>
        <end position="731"/>
    </location>
</feature>
<evidence type="ECO:0000256" key="4">
    <source>
        <dbReference type="ARBA" id="ARBA00022989"/>
    </source>
</evidence>
<keyword evidence="5 6" id="KW-0472">Membrane</keyword>
<reference evidence="10" key="1">
    <citation type="journal article" date="2019" name="Int. J. Syst. Evol. Microbiol.">
        <title>The Global Catalogue of Microorganisms (GCM) 10K type strain sequencing project: providing services to taxonomists for standard genome sequencing and annotation.</title>
        <authorList>
            <consortium name="The Broad Institute Genomics Platform"/>
            <consortium name="The Broad Institute Genome Sequencing Center for Infectious Disease"/>
            <person name="Wu L."/>
            <person name="Ma J."/>
        </authorList>
    </citation>
    <scope>NUCLEOTIDE SEQUENCE [LARGE SCALE GENOMIC DNA]</scope>
    <source>
        <strain evidence="10">CGMCC 4.7466</strain>
    </source>
</reference>
<proteinExistence type="predicted"/>
<evidence type="ECO:0000256" key="2">
    <source>
        <dbReference type="ARBA" id="ARBA00022475"/>
    </source>
</evidence>
<feature type="transmembrane region" description="Helical" evidence="6">
    <location>
        <begin position="417"/>
        <end position="441"/>
    </location>
</feature>
<keyword evidence="10" id="KW-1185">Reference proteome</keyword>
<feature type="transmembrane region" description="Helical" evidence="6">
    <location>
        <begin position="372"/>
        <end position="396"/>
    </location>
</feature>
<keyword evidence="2" id="KW-1003">Cell membrane</keyword>
<keyword evidence="3 6" id="KW-0812">Transmembrane</keyword>
<feature type="transmembrane region" description="Helical" evidence="6">
    <location>
        <begin position="21"/>
        <end position="42"/>
    </location>
</feature>
<gene>
    <name evidence="9" type="ORF">ACFPFU_03295</name>
</gene>
<keyword evidence="4 6" id="KW-1133">Transmembrane helix</keyword>
<evidence type="ECO:0000256" key="6">
    <source>
        <dbReference type="SAM" id="Phobius"/>
    </source>
</evidence>
<dbReference type="EMBL" id="JBHSJJ010000002">
    <property type="protein sequence ID" value="MFC4870697.1"/>
    <property type="molecule type" value="Genomic_DNA"/>
</dbReference>
<dbReference type="PROSITE" id="PS51257">
    <property type="entry name" value="PROKAR_LIPOPROTEIN"/>
    <property type="match status" value="1"/>
</dbReference>
<feature type="transmembrane region" description="Helical" evidence="6">
    <location>
        <begin position="279"/>
        <end position="301"/>
    </location>
</feature>
<feature type="domain" description="MacB-like periplasmic core" evidence="8">
    <location>
        <begin position="20"/>
        <end position="238"/>
    </location>
</feature>
<comment type="caution">
    <text evidence="9">The sequence shown here is derived from an EMBL/GenBank/DDBJ whole genome shotgun (WGS) entry which is preliminary data.</text>
</comment>
<comment type="subcellular location">
    <subcellularLocation>
        <location evidence="1">Cell membrane</location>
        <topology evidence="1">Multi-pass membrane protein</topology>
    </subcellularLocation>
</comment>
<dbReference type="RefSeq" id="WP_377061485.1">
    <property type="nucleotide sequence ID" value="NZ_JBHSJJ010000002.1"/>
</dbReference>
<dbReference type="InterPro" id="IPR050250">
    <property type="entry name" value="Macrolide_Exporter_MacB"/>
</dbReference>
<feature type="transmembrane region" description="Helical" evidence="6">
    <location>
        <begin position="326"/>
        <end position="352"/>
    </location>
</feature>
<dbReference type="Proteomes" id="UP001595818">
    <property type="component" value="Unassembled WGS sequence"/>
</dbReference>
<dbReference type="PANTHER" id="PTHR30572">
    <property type="entry name" value="MEMBRANE COMPONENT OF TRANSPORTER-RELATED"/>
    <property type="match status" value="1"/>
</dbReference>
<accession>A0ABV9SWC5</accession>
<evidence type="ECO:0000259" key="8">
    <source>
        <dbReference type="Pfam" id="PF12704"/>
    </source>
</evidence>
<evidence type="ECO:0000313" key="10">
    <source>
        <dbReference type="Proteomes" id="UP001595818"/>
    </source>
</evidence>
<dbReference type="InterPro" id="IPR003838">
    <property type="entry name" value="ABC3_permease_C"/>
</dbReference>
<feature type="transmembrane region" description="Helical" evidence="6">
    <location>
        <begin position="743"/>
        <end position="767"/>
    </location>
</feature>
<sequence>MWKNYLTIAWRNLLRNKGFSAINLTGLTLGCTCTIFILLWVYDELTYDKFHKDYDHLHQLMANRDFNGQIFTDQNMVLPLAFTLEEEIPEIEKAVVVTHPGSHVLAYGDTKFKKEGLTVSEHFFDMFTWQFINGNRATALPDAYAIVLTQSTAEALFGDENPIDKIINVDNEYDAKVTAVIADVPGNSTFQFDFINAFNYSNDYLNRAMGNWTNSSWRVFVQTVPGVNLQEVAKKITDIKIERDPGDKNISTYFPFPMNRWRLYSEFKNGENTGGMIEYVRLFSVIAVIILLIACINFMNLSTARSEKRAKEVGIRKTLGSGRKQLMLQFFSESMILALTAFILSIAAVYAIMPAFNTLVNKNLSLDISKPIFWIVSFVIIAFTGIVAGSYPSLYLSSFNPIKTLKGTFLSGEKAALPRHILVVAQFVVSILLISSTIIVYQQIQHIKNRDIGYDPNNLMMISTSPDTQSNFSIIKEELLKTGMVHSVTRTLSPITSIWWRSPAPDWEGKPADLNMLFAGIYSDVDFSKTMGIRILEGNDFSGMPSDSSSMLLNLAAVEALGLDDPVGTVMRYGNTGYTVIGVTDNVTMDSPFKPVDPMMIYFAPESSNIISIRLNEQIPLQSGLQSIEAIFKEYNPAVPLEYQFVDQEFAKKFLAEELVGKIASIFAALAIFICCMGLAGLASFTVEKRIREIGIRKVLGASVSQVLLLISKDFLKLVLIAFCIGVPFVYWKMNDWLENYTYHIAIDIWLFTGVGMIMLLLTLTVVSLHTLRVAVANPVESLRSE</sequence>
<dbReference type="PANTHER" id="PTHR30572:SF18">
    <property type="entry name" value="ABC-TYPE MACROLIDE FAMILY EXPORT SYSTEM PERMEASE COMPONENT 2"/>
    <property type="match status" value="1"/>
</dbReference>
<dbReference type="Pfam" id="PF12704">
    <property type="entry name" value="MacB_PCD"/>
    <property type="match status" value="1"/>
</dbReference>
<evidence type="ECO:0000259" key="7">
    <source>
        <dbReference type="Pfam" id="PF02687"/>
    </source>
</evidence>
<feature type="domain" description="ABC3 transporter permease C-terminal" evidence="7">
    <location>
        <begin position="285"/>
        <end position="401"/>
    </location>
</feature>
<evidence type="ECO:0000256" key="1">
    <source>
        <dbReference type="ARBA" id="ARBA00004651"/>
    </source>
</evidence>
<protein>
    <submittedName>
        <fullName evidence="9">FtsX-like permease family protein</fullName>
    </submittedName>
</protein>
<feature type="domain" description="ABC3 transporter permease C-terminal" evidence="7">
    <location>
        <begin position="666"/>
        <end position="775"/>
    </location>
</feature>
<feature type="transmembrane region" description="Helical" evidence="6">
    <location>
        <begin position="663"/>
        <end position="687"/>
    </location>
</feature>
<evidence type="ECO:0000313" key="9">
    <source>
        <dbReference type="EMBL" id="MFC4870697.1"/>
    </source>
</evidence>
<organism evidence="9 10">
    <name type="scientific">Negadavirga shengliensis</name>
    <dbReference type="NCBI Taxonomy" id="1389218"/>
    <lineage>
        <taxon>Bacteria</taxon>
        <taxon>Pseudomonadati</taxon>
        <taxon>Bacteroidota</taxon>
        <taxon>Cytophagia</taxon>
        <taxon>Cytophagales</taxon>
        <taxon>Cyclobacteriaceae</taxon>
        <taxon>Negadavirga</taxon>
    </lineage>
</organism>
<evidence type="ECO:0000256" key="3">
    <source>
        <dbReference type="ARBA" id="ARBA00022692"/>
    </source>
</evidence>
<name>A0ABV9SWC5_9BACT</name>
<evidence type="ECO:0000256" key="5">
    <source>
        <dbReference type="ARBA" id="ARBA00023136"/>
    </source>
</evidence>
<dbReference type="Pfam" id="PF02687">
    <property type="entry name" value="FtsX"/>
    <property type="match status" value="2"/>
</dbReference>
<dbReference type="InterPro" id="IPR025857">
    <property type="entry name" value="MacB_PCD"/>
</dbReference>